<dbReference type="PANTHER" id="PTHR43289">
    <property type="entry name" value="MITOGEN-ACTIVATED PROTEIN KINASE KINASE KINASE 20-RELATED"/>
    <property type="match status" value="1"/>
</dbReference>
<keyword evidence="2 5" id="KW-0547">Nucleotide-binding</keyword>
<reference evidence="8" key="2">
    <citation type="submission" date="2020-09" db="EMBL/GenBank/DDBJ databases">
        <authorList>
            <person name="Sun Q."/>
            <person name="Ohkuma M."/>
        </authorList>
    </citation>
    <scope>NUCLEOTIDE SEQUENCE</scope>
    <source>
        <strain evidence="8">JCM 5016</strain>
    </source>
</reference>
<evidence type="ECO:0000256" key="5">
    <source>
        <dbReference type="PROSITE-ProRule" id="PRU10141"/>
    </source>
</evidence>
<dbReference type="GO" id="GO:0005524">
    <property type="term" value="F:ATP binding"/>
    <property type="evidence" value="ECO:0007669"/>
    <property type="project" value="UniProtKB-UniRule"/>
</dbReference>
<sequence>MAHLPEYAGHYRLESCLGSGGMGVVHLARSASGMRVAVKVVHAEFARDDEFRGRFRQEVAAARRVSGAFTAPVVDADPEAERPWMATLFIPGPTLSEHVKNDGPLPPDRLRRLMAGLAEALRDIHRVGVVHRDLKPSNVLLAEDGPKVIDFGISRPKDSELRTETGKLIGTPPFMAPEQFQRPREVGPAADVFALGSVMVHAATGRGPFDSDSPYVVAYQVVHDEPDLTGVPESVAPLVRRCLAKEPEARPTPDELMRELRALAASYDTQAFVAQPRTGELAEPAAARLADPARAAAERGEEAEEAQAAAPQAATEQAAKPRAAKPQAAESPAAEQAAEPPAAREHAREPGRSPRRPLRRAGLVAGALGLAVGAAVASVQFLGAGPGTGGGAGPRTTAAGFTGWETAAPGKSTGMPQCSYGAGELVCARPGLVYALDPADGAVRWRHPVAATVRGAPPVVAGGLVQPALDTGRRLEALDPGTGRVRWKRTVPAYGAIRYAGGTILLTGTDGTVTGVDAASGDSRWTRRIPGHAMPLFSSFAGDPAAYAVTTSGDGTRTRVTAVDPETGEVRWDTRLAGSLKPVGAAGDTVTFVETDPVYGYARAVVRYAPATRAVRRVALPVRLDGALATVHGDTVYLLAAGGALEAVDLGAGKRRWHLETSVSRGSEPVVAGGHVYLTAADGRLLAVDARGGRLLGETRPRLGAAADRVVAALPAPVAAGGRVYGAAPDGTVFGLDGASPADW</sequence>
<dbReference type="InterPro" id="IPR011009">
    <property type="entry name" value="Kinase-like_dom_sf"/>
</dbReference>
<dbReference type="SUPFAM" id="SSF50998">
    <property type="entry name" value="Quinoprotein alcohol dehydrogenase-like"/>
    <property type="match status" value="2"/>
</dbReference>
<dbReference type="GO" id="GO:0004674">
    <property type="term" value="F:protein serine/threonine kinase activity"/>
    <property type="evidence" value="ECO:0007669"/>
    <property type="project" value="TreeGrafter"/>
</dbReference>
<feature type="binding site" evidence="5">
    <location>
        <position position="39"/>
    </location>
    <ligand>
        <name>ATP</name>
        <dbReference type="ChEBI" id="CHEBI:30616"/>
    </ligand>
</feature>
<dbReference type="AlphaFoldDB" id="A0A918VAF4"/>
<dbReference type="Gene3D" id="1.10.510.10">
    <property type="entry name" value="Transferase(Phosphotransferase) domain 1"/>
    <property type="match status" value="1"/>
</dbReference>
<organism evidence="8 9">
    <name type="scientific">Streptomyces echinoruber</name>
    <dbReference type="NCBI Taxonomy" id="68898"/>
    <lineage>
        <taxon>Bacteria</taxon>
        <taxon>Bacillati</taxon>
        <taxon>Actinomycetota</taxon>
        <taxon>Actinomycetes</taxon>
        <taxon>Kitasatosporales</taxon>
        <taxon>Streptomycetaceae</taxon>
        <taxon>Streptomyces</taxon>
    </lineage>
</organism>
<dbReference type="SMART" id="SM00220">
    <property type="entry name" value="S_TKc"/>
    <property type="match status" value="1"/>
</dbReference>
<evidence type="ECO:0000256" key="1">
    <source>
        <dbReference type="ARBA" id="ARBA00022679"/>
    </source>
</evidence>
<dbReference type="EMBL" id="BMWH01000007">
    <property type="protein sequence ID" value="GGZ85057.1"/>
    <property type="molecule type" value="Genomic_DNA"/>
</dbReference>
<keyword evidence="3" id="KW-0418">Kinase</keyword>
<evidence type="ECO:0000259" key="7">
    <source>
        <dbReference type="PROSITE" id="PS50011"/>
    </source>
</evidence>
<dbReference type="PROSITE" id="PS00107">
    <property type="entry name" value="PROTEIN_KINASE_ATP"/>
    <property type="match status" value="1"/>
</dbReference>
<dbReference type="SMART" id="SM00564">
    <property type="entry name" value="PQQ"/>
    <property type="match status" value="6"/>
</dbReference>
<dbReference type="InterPro" id="IPR002372">
    <property type="entry name" value="PQQ_rpt_dom"/>
</dbReference>
<dbReference type="PROSITE" id="PS50011">
    <property type="entry name" value="PROTEIN_KINASE_DOM"/>
    <property type="match status" value="1"/>
</dbReference>
<proteinExistence type="predicted"/>
<keyword evidence="1" id="KW-0808">Transferase</keyword>
<feature type="compositionally biased region" description="Basic and acidic residues" evidence="6">
    <location>
        <begin position="342"/>
        <end position="352"/>
    </location>
</feature>
<protein>
    <recommendedName>
        <fullName evidence="7">Protein kinase domain-containing protein</fullName>
    </recommendedName>
</protein>
<dbReference type="Pfam" id="PF00069">
    <property type="entry name" value="Pkinase"/>
    <property type="match status" value="1"/>
</dbReference>
<dbReference type="InterPro" id="IPR011047">
    <property type="entry name" value="Quinoprotein_ADH-like_sf"/>
</dbReference>
<dbReference type="Gene3D" id="2.130.10.10">
    <property type="entry name" value="YVTN repeat-like/Quinoprotein amine dehydrogenase"/>
    <property type="match status" value="2"/>
</dbReference>
<dbReference type="CDD" id="cd14014">
    <property type="entry name" value="STKc_PknB_like"/>
    <property type="match status" value="1"/>
</dbReference>
<evidence type="ECO:0000313" key="8">
    <source>
        <dbReference type="EMBL" id="GGZ85057.1"/>
    </source>
</evidence>
<dbReference type="Proteomes" id="UP000623010">
    <property type="component" value="Unassembled WGS sequence"/>
</dbReference>
<dbReference type="RefSeq" id="WP_190057377.1">
    <property type="nucleotide sequence ID" value="NZ_BMWH01000007.1"/>
</dbReference>
<dbReference type="InterPro" id="IPR017441">
    <property type="entry name" value="Protein_kinase_ATP_BS"/>
</dbReference>
<feature type="region of interest" description="Disordered" evidence="6">
    <location>
        <begin position="289"/>
        <end position="358"/>
    </location>
</feature>
<dbReference type="PANTHER" id="PTHR43289:SF34">
    <property type="entry name" value="SERINE_THREONINE-PROTEIN KINASE YBDM-RELATED"/>
    <property type="match status" value="1"/>
</dbReference>
<dbReference type="InterPro" id="IPR018391">
    <property type="entry name" value="PQQ_b-propeller_rpt"/>
</dbReference>
<name>A0A918VAF4_9ACTN</name>
<comment type="caution">
    <text evidence="8">The sequence shown here is derived from an EMBL/GenBank/DDBJ whole genome shotgun (WGS) entry which is preliminary data.</text>
</comment>
<dbReference type="InterPro" id="IPR000719">
    <property type="entry name" value="Prot_kinase_dom"/>
</dbReference>
<dbReference type="PROSITE" id="PS00108">
    <property type="entry name" value="PROTEIN_KINASE_ST"/>
    <property type="match status" value="1"/>
</dbReference>
<evidence type="ECO:0000256" key="6">
    <source>
        <dbReference type="SAM" id="MobiDB-lite"/>
    </source>
</evidence>
<evidence type="ECO:0000256" key="4">
    <source>
        <dbReference type="ARBA" id="ARBA00022840"/>
    </source>
</evidence>
<dbReference type="Gene3D" id="3.30.200.20">
    <property type="entry name" value="Phosphorylase Kinase, domain 1"/>
    <property type="match status" value="1"/>
</dbReference>
<accession>A0A918VAF4</accession>
<dbReference type="InterPro" id="IPR015943">
    <property type="entry name" value="WD40/YVTN_repeat-like_dom_sf"/>
</dbReference>
<dbReference type="Pfam" id="PF13360">
    <property type="entry name" value="PQQ_2"/>
    <property type="match status" value="1"/>
</dbReference>
<keyword evidence="4 5" id="KW-0067">ATP-binding</keyword>
<gene>
    <name evidence="8" type="ORF">GCM10010389_24040</name>
</gene>
<evidence type="ECO:0000256" key="2">
    <source>
        <dbReference type="ARBA" id="ARBA00022741"/>
    </source>
</evidence>
<dbReference type="InterPro" id="IPR008271">
    <property type="entry name" value="Ser/Thr_kinase_AS"/>
</dbReference>
<keyword evidence="9" id="KW-1185">Reference proteome</keyword>
<feature type="domain" description="Protein kinase" evidence="7">
    <location>
        <begin position="11"/>
        <end position="273"/>
    </location>
</feature>
<evidence type="ECO:0000256" key="3">
    <source>
        <dbReference type="ARBA" id="ARBA00022777"/>
    </source>
</evidence>
<reference evidence="8" key="1">
    <citation type="journal article" date="2014" name="Int. J. Syst. Evol. Microbiol.">
        <title>Complete genome sequence of Corynebacterium casei LMG S-19264T (=DSM 44701T), isolated from a smear-ripened cheese.</title>
        <authorList>
            <consortium name="US DOE Joint Genome Institute (JGI-PGF)"/>
            <person name="Walter F."/>
            <person name="Albersmeier A."/>
            <person name="Kalinowski J."/>
            <person name="Ruckert C."/>
        </authorList>
    </citation>
    <scope>NUCLEOTIDE SEQUENCE</scope>
    <source>
        <strain evidence="8">JCM 5016</strain>
    </source>
</reference>
<dbReference type="SUPFAM" id="SSF56112">
    <property type="entry name" value="Protein kinase-like (PK-like)"/>
    <property type="match status" value="1"/>
</dbReference>
<evidence type="ECO:0000313" key="9">
    <source>
        <dbReference type="Proteomes" id="UP000623010"/>
    </source>
</evidence>
<feature type="compositionally biased region" description="Low complexity" evidence="6">
    <location>
        <begin position="306"/>
        <end position="341"/>
    </location>
</feature>